<evidence type="ECO:0000259" key="1">
    <source>
        <dbReference type="Pfam" id="PF17109"/>
    </source>
</evidence>
<gene>
    <name evidence="2" type="ORF">DFH94DRAFT_678991</name>
</gene>
<feature type="domain" description="Fungal STAND N-terminal Goodbye" evidence="1">
    <location>
        <begin position="18"/>
        <end position="144"/>
    </location>
</feature>
<accession>A0A9P5N4Y6</accession>
<reference evidence="2" key="2">
    <citation type="journal article" date="2020" name="Nat. Commun.">
        <title>Large-scale genome sequencing of mycorrhizal fungi provides insights into the early evolution of symbiotic traits.</title>
        <authorList>
            <person name="Miyauchi S."/>
            <person name="Kiss E."/>
            <person name="Kuo A."/>
            <person name="Drula E."/>
            <person name="Kohler A."/>
            <person name="Sanchez-Garcia M."/>
            <person name="Morin E."/>
            <person name="Andreopoulos B."/>
            <person name="Barry K.W."/>
            <person name="Bonito G."/>
            <person name="Buee M."/>
            <person name="Carver A."/>
            <person name="Chen C."/>
            <person name="Cichocki N."/>
            <person name="Clum A."/>
            <person name="Culley D."/>
            <person name="Crous P.W."/>
            <person name="Fauchery L."/>
            <person name="Girlanda M."/>
            <person name="Hayes R.D."/>
            <person name="Keri Z."/>
            <person name="LaButti K."/>
            <person name="Lipzen A."/>
            <person name="Lombard V."/>
            <person name="Magnuson J."/>
            <person name="Maillard F."/>
            <person name="Murat C."/>
            <person name="Nolan M."/>
            <person name="Ohm R.A."/>
            <person name="Pangilinan J."/>
            <person name="Pereira M.F."/>
            <person name="Perotto S."/>
            <person name="Peter M."/>
            <person name="Pfister S."/>
            <person name="Riley R."/>
            <person name="Sitrit Y."/>
            <person name="Stielow J.B."/>
            <person name="Szollosi G."/>
            <person name="Zifcakova L."/>
            <person name="Stursova M."/>
            <person name="Spatafora J.W."/>
            <person name="Tedersoo L."/>
            <person name="Vaario L.M."/>
            <person name="Yamada A."/>
            <person name="Yan M."/>
            <person name="Wang P."/>
            <person name="Xu J."/>
            <person name="Bruns T."/>
            <person name="Baldrian P."/>
            <person name="Vilgalys R."/>
            <person name="Dunand C."/>
            <person name="Henrissat B."/>
            <person name="Grigoriev I.V."/>
            <person name="Hibbett D."/>
            <person name="Nagy L.G."/>
            <person name="Martin F.M."/>
        </authorList>
    </citation>
    <scope>NUCLEOTIDE SEQUENCE</scope>
    <source>
        <strain evidence="2">Prilba</strain>
    </source>
</reference>
<evidence type="ECO:0000313" key="3">
    <source>
        <dbReference type="Proteomes" id="UP000759537"/>
    </source>
</evidence>
<sequence>MSHPHTTPAPSPNFQLIFNSALKEYEKRTKRDLLAHPLVAQLQSCDSSGDILAVIHQQLQGLHQSESQRADERLTKCLDPIVNVLFAFSGALGGGLGLVFSPAKVIFAGFGVLLSTARDVRASQNTLIDIFERMENFFQRLEVYTEVSPTPEMIDIIMKIMVEVLSILGIATKEMKQGRTRKYLKKLVGRSDVGVALKKLDKLTTEEARMATAQVLKATHGVDDRMRGVEDMVLDVDNRVAGVDDKVASVDNRVAGVDDRVAGVDDRVAGVDDRVAGVDNRVENVEVRVASVDETVRAVEDKVAVVIDGAQLSSIGHQKNIRERGQG</sequence>
<protein>
    <recommendedName>
        <fullName evidence="1">Fungal STAND N-terminal Goodbye domain-containing protein</fullName>
    </recommendedName>
</protein>
<dbReference type="EMBL" id="WHVB01000002">
    <property type="protein sequence ID" value="KAF8486296.1"/>
    <property type="molecule type" value="Genomic_DNA"/>
</dbReference>
<reference evidence="2" key="1">
    <citation type="submission" date="2019-10" db="EMBL/GenBank/DDBJ databases">
        <authorList>
            <consortium name="DOE Joint Genome Institute"/>
            <person name="Kuo A."/>
            <person name="Miyauchi S."/>
            <person name="Kiss E."/>
            <person name="Drula E."/>
            <person name="Kohler A."/>
            <person name="Sanchez-Garcia M."/>
            <person name="Andreopoulos B."/>
            <person name="Barry K.W."/>
            <person name="Bonito G."/>
            <person name="Buee M."/>
            <person name="Carver A."/>
            <person name="Chen C."/>
            <person name="Cichocki N."/>
            <person name="Clum A."/>
            <person name="Culley D."/>
            <person name="Crous P.W."/>
            <person name="Fauchery L."/>
            <person name="Girlanda M."/>
            <person name="Hayes R."/>
            <person name="Keri Z."/>
            <person name="LaButti K."/>
            <person name="Lipzen A."/>
            <person name="Lombard V."/>
            <person name="Magnuson J."/>
            <person name="Maillard F."/>
            <person name="Morin E."/>
            <person name="Murat C."/>
            <person name="Nolan M."/>
            <person name="Ohm R."/>
            <person name="Pangilinan J."/>
            <person name="Pereira M."/>
            <person name="Perotto S."/>
            <person name="Peter M."/>
            <person name="Riley R."/>
            <person name="Sitrit Y."/>
            <person name="Stielow B."/>
            <person name="Szollosi G."/>
            <person name="Zifcakova L."/>
            <person name="Stursova M."/>
            <person name="Spatafora J.W."/>
            <person name="Tedersoo L."/>
            <person name="Vaario L.-M."/>
            <person name="Yamada A."/>
            <person name="Yan M."/>
            <person name="Wang P."/>
            <person name="Xu J."/>
            <person name="Bruns T."/>
            <person name="Baldrian P."/>
            <person name="Vilgalys R."/>
            <person name="Henrissat B."/>
            <person name="Grigoriev I.V."/>
            <person name="Hibbett D."/>
            <person name="Nagy L.G."/>
            <person name="Martin F.M."/>
        </authorList>
    </citation>
    <scope>NUCLEOTIDE SEQUENCE</scope>
    <source>
        <strain evidence="2">Prilba</strain>
    </source>
</reference>
<name>A0A9P5N4Y6_9AGAM</name>
<comment type="caution">
    <text evidence="2">The sequence shown here is derived from an EMBL/GenBank/DDBJ whole genome shotgun (WGS) entry which is preliminary data.</text>
</comment>
<dbReference type="Gene3D" id="1.20.5.170">
    <property type="match status" value="1"/>
</dbReference>
<organism evidence="2 3">
    <name type="scientific">Russula ochroleuca</name>
    <dbReference type="NCBI Taxonomy" id="152965"/>
    <lineage>
        <taxon>Eukaryota</taxon>
        <taxon>Fungi</taxon>
        <taxon>Dikarya</taxon>
        <taxon>Basidiomycota</taxon>
        <taxon>Agaricomycotina</taxon>
        <taxon>Agaricomycetes</taxon>
        <taxon>Russulales</taxon>
        <taxon>Russulaceae</taxon>
        <taxon>Russula</taxon>
    </lineage>
</organism>
<evidence type="ECO:0000313" key="2">
    <source>
        <dbReference type="EMBL" id="KAF8486296.1"/>
    </source>
</evidence>
<dbReference type="Proteomes" id="UP000759537">
    <property type="component" value="Unassembled WGS sequence"/>
</dbReference>
<dbReference type="InterPro" id="IPR031350">
    <property type="entry name" value="Goodbye_dom"/>
</dbReference>
<proteinExistence type="predicted"/>
<dbReference type="SUPFAM" id="SSF57997">
    <property type="entry name" value="Tropomyosin"/>
    <property type="match status" value="1"/>
</dbReference>
<dbReference type="Gene3D" id="1.20.5.2280">
    <property type="match status" value="1"/>
</dbReference>
<dbReference type="OrthoDB" id="20872at2759"/>
<keyword evidence="3" id="KW-1185">Reference proteome</keyword>
<dbReference type="AlphaFoldDB" id="A0A9P5N4Y6"/>
<dbReference type="Pfam" id="PF17109">
    <property type="entry name" value="Goodbye"/>
    <property type="match status" value="1"/>
</dbReference>